<dbReference type="GO" id="GO:0016787">
    <property type="term" value="F:hydrolase activity"/>
    <property type="evidence" value="ECO:0007669"/>
    <property type="project" value="UniProtKB-KW"/>
</dbReference>
<dbReference type="AlphaFoldDB" id="A0A5C5Z7X6"/>
<comment type="caution">
    <text evidence="2">The sequence shown here is derived from an EMBL/GenBank/DDBJ whole genome shotgun (WGS) entry which is preliminary data.</text>
</comment>
<dbReference type="Proteomes" id="UP000315010">
    <property type="component" value="Unassembled WGS sequence"/>
</dbReference>
<evidence type="ECO:0000313" key="2">
    <source>
        <dbReference type="EMBL" id="TWT83345.1"/>
    </source>
</evidence>
<gene>
    <name evidence="2" type="ORF">CA13_48100</name>
</gene>
<keyword evidence="1" id="KW-0378">Hydrolase</keyword>
<reference evidence="2 3" key="1">
    <citation type="submission" date="2019-02" db="EMBL/GenBank/DDBJ databases">
        <title>Deep-cultivation of Planctomycetes and their phenomic and genomic characterization uncovers novel biology.</title>
        <authorList>
            <person name="Wiegand S."/>
            <person name="Jogler M."/>
            <person name="Boedeker C."/>
            <person name="Pinto D."/>
            <person name="Vollmers J."/>
            <person name="Rivas-Marin E."/>
            <person name="Kohn T."/>
            <person name="Peeters S.H."/>
            <person name="Heuer A."/>
            <person name="Rast P."/>
            <person name="Oberbeckmann S."/>
            <person name="Bunk B."/>
            <person name="Jeske O."/>
            <person name="Meyerdierks A."/>
            <person name="Storesund J.E."/>
            <person name="Kallscheuer N."/>
            <person name="Luecker S."/>
            <person name="Lage O.M."/>
            <person name="Pohl T."/>
            <person name="Merkel B.J."/>
            <person name="Hornburger P."/>
            <person name="Mueller R.-W."/>
            <person name="Bruemmer F."/>
            <person name="Labrenz M."/>
            <person name="Spormann A.M."/>
            <person name="Op Den Camp H."/>
            <person name="Overmann J."/>
            <person name="Amann R."/>
            <person name="Jetten M.S.M."/>
            <person name="Mascher T."/>
            <person name="Medema M.H."/>
            <person name="Devos D.P."/>
            <person name="Kaster A.-K."/>
            <person name="Ovreas L."/>
            <person name="Rohde M."/>
            <person name="Galperin M.Y."/>
            <person name="Jogler C."/>
        </authorList>
    </citation>
    <scope>NUCLEOTIDE SEQUENCE [LARGE SCALE GENOMIC DNA]</scope>
    <source>
        <strain evidence="2 3">CA13</strain>
    </source>
</reference>
<evidence type="ECO:0008006" key="4">
    <source>
        <dbReference type="Google" id="ProtNLM"/>
    </source>
</evidence>
<keyword evidence="3" id="KW-1185">Reference proteome</keyword>
<protein>
    <recommendedName>
        <fullName evidence="4">Carbohydrate-binding family 6 protein</fullName>
    </recommendedName>
</protein>
<name>A0A5C5Z7X6_9BACT</name>
<dbReference type="EMBL" id="SJPJ01000001">
    <property type="protein sequence ID" value="TWT83345.1"/>
    <property type="molecule type" value="Genomic_DNA"/>
</dbReference>
<dbReference type="SUPFAM" id="SSF55545">
    <property type="entry name" value="beta-N-acetylhexosaminidase-like domain"/>
    <property type="match status" value="1"/>
</dbReference>
<evidence type="ECO:0000256" key="1">
    <source>
        <dbReference type="ARBA" id="ARBA00022801"/>
    </source>
</evidence>
<dbReference type="InterPro" id="IPR029018">
    <property type="entry name" value="Hex-like_dom2"/>
</dbReference>
<evidence type="ECO:0000313" key="3">
    <source>
        <dbReference type="Proteomes" id="UP000315010"/>
    </source>
</evidence>
<proteinExistence type="predicted"/>
<dbReference type="GO" id="GO:0005975">
    <property type="term" value="P:carbohydrate metabolic process"/>
    <property type="evidence" value="ECO:0007669"/>
    <property type="project" value="UniProtKB-ARBA"/>
</dbReference>
<dbReference type="OrthoDB" id="99887at2"/>
<accession>A0A5C5Z7X6</accession>
<dbReference type="RefSeq" id="WP_146400455.1">
    <property type="nucleotide sequence ID" value="NZ_SJPJ01000001.1"/>
</dbReference>
<sequence>MKPERLSTIFNLFFFAVAFQAIFLVRPLAAVEIEISHPSSQTDFAADAVRNAFASDSPNQESIQGNWRIRFVLDSNEHAIEPEGFRIQTTTIEEAKQVEIRAIDAAGLLYGGLEIAEVARTRGPEKIVDGIHNPYMAMRGTKFNIPLDVRSPSYTDVCDAAQNNIPEMWNFEFWKEYIDTLAHYRYNFVSLWNLHPFPSMVKVPEYPDVALDEVWRSKGPWDEHYSLSGRGFVTEKILADVEVINTMTINEKIDFWKRVMAYGKSRNVKFFVVTWNIFTYGADDHYGINDDPKNETTKDYFRQSVKQMFLTYPDLAGVGLTTGENMNGMDFQAKEDWAMATYGQGVLDAAKVDPNRKITFIHRQHMAKANDISRTFKPLTDQPNVDFIFSFKYAKAHVYSATKQYSHHAFVKDLGDLETIWTLRNDDIYYFRWGAPNFVREFIKNIPYDVSRGYYYGSDQWIWGREFLQRDADEPRQLEIDKHWMQWMLWGRLGFDPDLEREHLVGLVADRFGLDLLNASGLLDAWQNASMIYPTTTGFHWGSLDFQWYIEACQSTASYAQNKTGFHDVNRFISLPPHPNSGNQSIPDFVAGKDISDQTRTPMQVADQLDKYVRDAQKSLRDIPDSGENRERARTLVDIQIICHLGLYYADKIRGATEVALFRKSKAPDAQQKAIAHLTDAAEHFKAYADLAAEHHHKPLWTNRVGYVDWEKTYQYVLDDIRIAGQPPLEK</sequence>
<organism evidence="2 3">
    <name type="scientific">Novipirellula herctigrandis</name>
    <dbReference type="NCBI Taxonomy" id="2527986"/>
    <lineage>
        <taxon>Bacteria</taxon>
        <taxon>Pseudomonadati</taxon>
        <taxon>Planctomycetota</taxon>
        <taxon>Planctomycetia</taxon>
        <taxon>Pirellulales</taxon>
        <taxon>Pirellulaceae</taxon>
        <taxon>Novipirellula</taxon>
    </lineage>
</organism>